<accession>A0A8S9J092</accession>
<reference evidence="2" key="1">
    <citation type="submission" date="2019-12" db="EMBL/GenBank/DDBJ databases">
        <title>Genome sequencing and annotation of Brassica cretica.</title>
        <authorList>
            <person name="Studholme D.J."/>
            <person name="Sarris P.F."/>
        </authorList>
    </citation>
    <scope>NUCLEOTIDE SEQUENCE</scope>
    <source>
        <strain evidence="2">PFS-102/07</strain>
        <tissue evidence="2">Leaf</tissue>
    </source>
</reference>
<feature type="compositionally biased region" description="Basic and acidic residues" evidence="1">
    <location>
        <begin position="134"/>
        <end position="143"/>
    </location>
</feature>
<dbReference type="EMBL" id="QGKY02001015">
    <property type="protein sequence ID" value="KAF2574942.1"/>
    <property type="molecule type" value="Genomic_DNA"/>
</dbReference>
<feature type="region of interest" description="Disordered" evidence="1">
    <location>
        <begin position="1"/>
        <end position="48"/>
    </location>
</feature>
<feature type="compositionally biased region" description="Acidic residues" evidence="1">
    <location>
        <begin position="122"/>
        <end position="133"/>
    </location>
</feature>
<feature type="region of interest" description="Disordered" evidence="1">
    <location>
        <begin position="90"/>
        <end position="196"/>
    </location>
</feature>
<comment type="caution">
    <text evidence="2">The sequence shown here is derived from an EMBL/GenBank/DDBJ whole genome shotgun (WGS) entry which is preliminary data.</text>
</comment>
<feature type="compositionally biased region" description="Acidic residues" evidence="1">
    <location>
        <begin position="99"/>
        <end position="113"/>
    </location>
</feature>
<feature type="compositionally biased region" description="Basic and acidic residues" evidence="1">
    <location>
        <begin position="34"/>
        <end position="48"/>
    </location>
</feature>
<evidence type="ECO:0000256" key="1">
    <source>
        <dbReference type="SAM" id="MobiDB-lite"/>
    </source>
</evidence>
<sequence length="255" mass="29262">MSSTEEKKDLQQRTDIEVKRSVSDEVEGNLNVEKGNEESEISEERRGTVLEEGEIMEVWKDVTLEKASRSSKQKHQDLKYGQVQIATPSRFAALSDTKESEEENVQEEETIMEETDKKNEEDYIEEEGSEIEELERKNGREILPRQSKTKHKTRSVLLDPEPSTPSPKTMNRKALSKKCARTSPRPSIPKLTDRPLQEDQHVRPEALGPACHFSSVRRRKGDATKTREEARVLVFQNAVAPQIVKNSVWRLAFDF</sequence>
<organism evidence="2">
    <name type="scientific">Brassica cretica</name>
    <name type="common">Mustard</name>
    <dbReference type="NCBI Taxonomy" id="69181"/>
    <lineage>
        <taxon>Eukaryota</taxon>
        <taxon>Viridiplantae</taxon>
        <taxon>Streptophyta</taxon>
        <taxon>Embryophyta</taxon>
        <taxon>Tracheophyta</taxon>
        <taxon>Spermatophyta</taxon>
        <taxon>Magnoliopsida</taxon>
        <taxon>eudicotyledons</taxon>
        <taxon>Gunneridae</taxon>
        <taxon>Pentapetalae</taxon>
        <taxon>rosids</taxon>
        <taxon>malvids</taxon>
        <taxon>Brassicales</taxon>
        <taxon>Brassicaceae</taxon>
        <taxon>Brassiceae</taxon>
        <taxon>Brassica</taxon>
    </lineage>
</organism>
<protein>
    <submittedName>
        <fullName evidence="2">Uncharacterized protein</fullName>
    </submittedName>
</protein>
<gene>
    <name evidence="2" type="ORF">F2Q70_00003633</name>
</gene>
<dbReference type="AlphaFoldDB" id="A0A8S9J092"/>
<feature type="compositionally biased region" description="Basic and acidic residues" evidence="1">
    <location>
        <begin position="1"/>
        <end position="23"/>
    </location>
</feature>
<evidence type="ECO:0000313" key="2">
    <source>
        <dbReference type="EMBL" id="KAF2574942.1"/>
    </source>
</evidence>
<name>A0A8S9J092_BRACR</name>
<feature type="compositionally biased region" description="Basic residues" evidence="1">
    <location>
        <begin position="170"/>
        <end position="180"/>
    </location>
</feature>
<proteinExistence type="predicted"/>